<dbReference type="RefSeq" id="WP_161128293.1">
    <property type="nucleotide sequence ID" value="NZ_VJNE01000024.1"/>
</dbReference>
<dbReference type="Proteomes" id="UP000472380">
    <property type="component" value="Unassembled WGS sequence"/>
</dbReference>
<protein>
    <submittedName>
        <fullName evidence="1">DUF4406 domain-containing protein</fullName>
    </submittedName>
</protein>
<reference evidence="1 2" key="1">
    <citation type="submission" date="2019-07" db="EMBL/GenBank/DDBJ databases">
        <title>Draft genome sequence of Adlercreutzia equolifaciens IPLA 37004, a human intestinal strain that does not produces equol from daidzein.</title>
        <authorList>
            <person name="Vazquez L."/>
            <person name="Florez A.B."/>
            <person name="Mayo B."/>
        </authorList>
    </citation>
    <scope>NUCLEOTIDE SEQUENCE [LARGE SCALE GENOMIC DNA]</scope>
    <source>
        <strain evidence="1 2">IPLA 37004</strain>
    </source>
</reference>
<name>A0A6L8Q6H3_9ACTN</name>
<sequence length="233" mass="25232">MQETILPVGIQSDIDEAFCYREDKSYQDRAHEYLERYEVSRGYRDTAVQAVVTDLARRAFQAGAEGRTETEAVDDLGEIQAELLETAAKCTRAAMAIGGGSSMNSLYIIGPVAGKPNDNKEAFVSARRALKADGFACAIPHDYIDGGTDWNTAMRISITAMLSMEYGHKSKPSFDGIALLDGWEESEGAKIEKQLAEALGIPCRPWRDYLSPAKGAAALAAESALQPIFAPAC</sequence>
<evidence type="ECO:0000313" key="1">
    <source>
        <dbReference type="EMBL" id="MZG28858.1"/>
    </source>
</evidence>
<dbReference type="EMBL" id="VJNE01000024">
    <property type="protein sequence ID" value="MZG28858.1"/>
    <property type="molecule type" value="Genomic_DNA"/>
</dbReference>
<gene>
    <name evidence="1" type="ORF">FM068_09755</name>
</gene>
<accession>A0A6L8Q6H3</accession>
<evidence type="ECO:0000313" key="2">
    <source>
        <dbReference type="Proteomes" id="UP000472380"/>
    </source>
</evidence>
<dbReference type="InterPro" id="IPR025518">
    <property type="entry name" value="DUF4406"/>
</dbReference>
<proteinExistence type="predicted"/>
<dbReference type="Pfam" id="PF14359">
    <property type="entry name" value="DUF4406"/>
    <property type="match status" value="1"/>
</dbReference>
<organism evidence="1 2">
    <name type="scientific">Adlercreutzia equolifaciens</name>
    <dbReference type="NCBI Taxonomy" id="446660"/>
    <lineage>
        <taxon>Bacteria</taxon>
        <taxon>Bacillati</taxon>
        <taxon>Actinomycetota</taxon>
        <taxon>Coriobacteriia</taxon>
        <taxon>Eggerthellales</taxon>
        <taxon>Eggerthellaceae</taxon>
        <taxon>Adlercreutzia</taxon>
    </lineage>
</organism>
<comment type="caution">
    <text evidence="1">The sequence shown here is derived from an EMBL/GenBank/DDBJ whole genome shotgun (WGS) entry which is preliminary data.</text>
</comment>
<dbReference type="AlphaFoldDB" id="A0A6L8Q6H3"/>
<dbReference type="SUPFAM" id="SSF52309">
    <property type="entry name" value="N-(deoxy)ribosyltransferase-like"/>
    <property type="match status" value="1"/>
</dbReference>